<dbReference type="Proteomes" id="UP000008720">
    <property type="component" value="Chromosome"/>
</dbReference>
<evidence type="ECO:0000313" key="1">
    <source>
        <dbReference type="EMBL" id="ADR20117.1"/>
    </source>
</evidence>
<accession>E4TVI5</accession>
<name>E4TVI5_MARTH</name>
<gene>
    <name evidence="1" type="ordered locus">Ftrac_0104</name>
</gene>
<dbReference type="eggNOG" id="ENOG5032Y18">
    <property type="taxonomic scope" value="Bacteria"/>
</dbReference>
<organism evidence="1 2">
    <name type="scientific">Marivirga tractuosa (strain ATCC 23168 / DSM 4126 / NBRC 15989 / NCIMB 1408 / VKM B-1430 / H-43)</name>
    <name type="common">Microscilla tractuosa</name>
    <name type="synonym">Flexibacter tractuosus</name>
    <dbReference type="NCBI Taxonomy" id="643867"/>
    <lineage>
        <taxon>Bacteria</taxon>
        <taxon>Pseudomonadati</taxon>
        <taxon>Bacteroidota</taxon>
        <taxon>Cytophagia</taxon>
        <taxon>Cytophagales</taxon>
        <taxon>Marivirgaceae</taxon>
        <taxon>Marivirga</taxon>
    </lineage>
</organism>
<dbReference type="EMBL" id="CP002349">
    <property type="protein sequence ID" value="ADR20117.1"/>
    <property type="molecule type" value="Genomic_DNA"/>
</dbReference>
<dbReference type="KEGG" id="mtt:Ftrac_0104"/>
<proteinExistence type="predicted"/>
<reference evidence="1 2" key="1">
    <citation type="journal article" date="2011" name="Stand. Genomic Sci.">
        <title>Complete genome sequence of Marivirga tractuosa type strain (H-43).</title>
        <authorList>
            <person name="Pagani I."/>
            <person name="Chertkov O."/>
            <person name="Lapidus A."/>
            <person name="Lucas S."/>
            <person name="Del Rio T.G."/>
            <person name="Tice H."/>
            <person name="Copeland A."/>
            <person name="Cheng J.F."/>
            <person name="Nolan M."/>
            <person name="Saunders E."/>
            <person name="Pitluck S."/>
            <person name="Held B."/>
            <person name="Goodwin L."/>
            <person name="Liolios K."/>
            <person name="Ovchinikova G."/>
            <person name="Ivanova N."/>
            <person name="Mavromatis K."/>
            <person name="Pati A."/>
            <person name="Chen A."/>
            <person name="Palaniappan K."/>
            <person name="Land M."/>
            <person name="Hauser L."/>
            <person name="Jeffries C.D."/>
            <person name="Detter J.C."/>
            <person name="Han C."/>
            <person name="Tapia R."/>
            <person name="Ngatchou-Djao O.D."/>
            <person name="Rohde M."/>
            <person name="Goker M."/>
            <person name="Spring S."/>
            <person name="Sikorski J."/>
            <person name="Woyke T."/>
            <person name="Bristow J."/>
            <person name="Eisen J.A."/>
            <person name="Markowitz V."/>
            <person name="Hugenholtz P."/>
            <person name="Klenk H.P."/>
            <person name="Kyrpides N.C."/>
        </authorList>
    </citation>
    <scope>NUCLEOTIDE SEQUENCE [LARGE SCALE GENOMIC DNA]</scope>
    <source>
        <strain evidence="2">ATCC 23168 / DSM 4126 / NBRC 15989 / NCIMB 1408 / VKM B-1430 / H-43</strain>
    </source>
</reference>
<dbReference type="HOGENOM" id="CLU_1325072_0_0_10"/>
<dbReference type="STRING" id="643867.Ftrac_0104"/>
<sequence length="207" mass="24413">MRGVLVNSNFKAFNKQNSGLTVKCLEIPQYAYSSRYRQSSMKNTLLTIIFLFTSLTTFSQTDGITEIKKLYQETQDNKSIYKTQTQDDFENSSEGGVIIAYKDSKEVRLIEAKYYGHMGKTEAEFYYLNGQIYFIFLKEFRYNMPPTESGFDQTKTTMEESRYYFWDNRMIRWISPDGESVDTESPEFMKTSIENYDWANELLEKNK</sequence>
<dbReference type="AlphaFoldDB" id="E4TVI5"/>
<evidence type="ECO:0000313" key="2">
    <source>
        <dbReference type="Proteomes" id="UP000008720"/>
    </source>
</evidence>
<protein>
    <submittedName>
        <fullName evidence="1">Uncharacterized protein</fullName>
    </submittedName>
</protein>
<keyword evidence="2" id="KW-1185">Reference proteome</keyword>